<feature type="transmembrane region" description="Helical" evidence="6">
    <location>
        <begin position="298"/>
        <end position="323"/>
    </location>
</feature>
<proteinExistence type="predicted"/>
<sequence>MVTLKQTHSAPALWFLASHSPAKETRWERKESESNFQRVLSISCKQSPKLEEAPSTASSTPDSTEGGNDDSDFRELHTAREFSEDDEEETTSQDWGTPRELTFSYIAFDGGPGLGDSLEGIPSLSQSPEPVRRGDPDTAPQAERTPEDLGLPLDQLDWVGRGAGSGEDSATSSSTPLEDEEPDGSEAREAGKELDLQLEFAQSSPPGALTPPSSPGSGTPQARTPSPPGSRDSNSWPAEPSLDEKEEEPRRQLNREPITGQCLVSTDQSESTLELHLLVADLLYWKDTKTSGVVFTGLMVSLLCLLHFSIVSVAAHVALLLLCGTISLRVYRKVLQAVHRGDGANPFQAYLDVDLTLTREQIERLSQQIASKVVSAATQLRHFFLVEDLVDSLKLALLFYILTFVGAVFNGLTLLILGVIGVFTVPLLYRQHQAQIDQYVGLVTNQLSHIKAKIRAKIPGTGALASAAASVSGSKAKAE</sequence>
<dbReference type="PROSITE" id="PS50845">
    <property type="entry name" value="RETICULON"/>
    <property type="match status" value="1"/>
</dbReference>
<dbReference type="Pfam" id="PF02453">
    <property type="entry name" value="Reticulon"/>
    <property type="match status" value="1"/>
</dbReference>
<feature type="region of interest" description="Disordered" evidence="7">
    <location>
        <begin position="202"/>
        <end position="263"/>
    </location>
</feature>
<evidence type="ECO:0000256" key="2">
    <source>
        <dbReference type="ARBA" id="ARBA00022692"/>
    </source>
</evidence>
<keyword evidence="2 6" id="KW-0812">Transmembrane</keyword>
<dbReference type="FunFam" id="1.20.5.2480:FF:000001">
    <property type="entry name" value="Reticulon"/>
    <property type="match status" value="1"/>
</dbReference>
<dbReference type="PANTHER" id="PTHR45799:SF3">
    <property type="entry name" value="RETICULON-2"/>
    <property type="match status" value="1"/>
</dbReference>
<feature type="domain" description="Reticulon" evidence="8">
    <location>
        <begin position="279"/>
        <end position="479"/>
    </location>
</feature>
<dbReference type="InterPro" id="IPR003388">
    <property type="entry name" value="Reticulon"/>
</dbReference>
<evidence type="ECO:0000256" key="1">
    <source>
        <dbReference type="ARBA" id="ARBA00004477"/>
    </source>
</evidence>
<organism evidence="9 10">
    <name type="scientific">Myotis davidii</name>
    <name type="common">David's myotis</name>
    <dbReference type="NCBI Taxonomy" id="225400"/>
    <lineage>
        <taxon>Eukaryota</taxon>
        <taxon>Metazoa</taxon>
        <taxon>Chordata</taxon>
        <taxon>Craniata</taxon>
        <taxon>Vertebrata</taxon>
        <taxon>Euteleostomi</taxon>
        <taxon>Mammalia</taxon>
        <taxon>Eutheria</taxon>
        <taxon>Laurasiatheria</taxon>
        <taxon>Chiroptera</taxon>
        <taxon>Yangochiroptera</taxon>
        <taxon>Vespertilionidae</taxon>
        <taxon>Myotis</taxon>
    </lineage>
</organism>
<dbReference type="eggNOG" id="KOG1792">
    <property type="taxonomic scope" value="Eukaryota"/>
</dbReference>
<feature type="compositionally biased region" description="Basic and acidic residues" evidence="7">
    <location>
        <begin position="71"/>
        <end position="82"/>
    </location>
</feature>
<evidence type="ECO:0000256" key="7">
    <source>
        <dbReference type="SAM" id="MobiDB-lite"/>
    </source>
</evidence>
<keyword evidence="3 6" id="KW-0256">Endoplasmic reticulum</keyword>
<dbReference type="GO" id="GO:0014069">
    <property type="term" value="C:postsynaptic density"/>
    <property type="evidence" value="ECO:0007669"/>
    <property type="project" value="TreeGrafter"/>
</dbReference>
<keyword evidence="4 6" id="KW-1133">Transmembrane helix</keyword>
<evidence type="ECO:0000256" key="5">
    <source>
        <dbReference type="ARBA" id="ARBA00023136"/>
    </source>
</evidence>
<evidence type="ECO:0000256" key="3">
    <source>
        <dbReference type="ARBA" id="ARBA00022824"/>
    </source>
</evidence>
<dbReference type="AlphaFoldDB" id="L5M508"/>
<dbReference type="GO" id="GO:0005789">
    <property type="term" value="C:endoplasmic reticulum membrane"/>
    <property type="evidence" value="ECO:0007669"/>
    <property type="project" value="UniProtKB-SubCell"/>
</dbReference>
<evidence type="ECO:0000259" key="8">
    <source>
        <dbReference type="PROSITE" id="PS50845"/>
    </source>
</evidence>
<dbReference type="Proteomes" id="UP000010556">
    <property type="component" value="Unassembled WGS sequence"/>
</dbReference>
<dbReference type="GO" id="GO:0043005">
    <property type="term" value="C:neuron projection"/>
    <property type="evidence" value="ECO:0007669"/>
    <property type="project" value="TreeGrafter"/>
</dbReference>
<dbReference type="EMBL" id="KB104360">
    <property type="protein sequence ID" value="ELK33407.1"/>
    <property type="molecule type" value="Genomic_DNA"/>
</dbReference>
<dbReference type="GO" id="GO:0007420">
    <property type="term" value="P:brain development"/>
    <property type="evidence" value="ECO:0007669"/>
    <property type="project" value="TreeGrafter"/>
</dbReference>
<evidence type="ECO:0000313" key="10">
    <source>
        <dbReference type="Proteomes" id="UP000010556"/>
    </source>
</evidence>
<dbReference type="GO" id="GO:0071787">
    <property type="term" value="P:endoplasmic reticulum tubular network formation"/>
    <property type="evidence" value="ECO:0007669"/>
    <property type="project" value="TreeGrafter"/>
</dbReference>
<feature type="transmembrane region" description="Helical" evidence="6">
    <location>
        <begin position="397"/>
        <end position="429"/>
    </location>
</feature>
<evidence type="ECO:0000256" key="4">
    <source>
        <dbReference type="ARBA" id="ARBA00022989"/>
    </source>
</evidence>
<accession>L5M508</accession>
<protein>
    <recommendedName>
        <fullName evidence="6">Reticulon</fullName>
    </recommendedName>
</protein>
<dbReference type="PANTHER" id="PTHR45799">
    <property type="entry name" value="RETICULON-LIKE PROTEIN"/>
    <property type="match status" value="1"/>
</dbReference>
<feature type="region of interest" description="Disordered" evidence="7">
    <location>
        <begin position="40"/>
        <end position="190"/>
    </location>
</feature>
<reference evidence="10" key="1">
    <citation type="journal article" date="2013" name="Science">
        <title>Comparative analysis of bat genomes provides insight into the evolution of flight and immunity.</title>
        <authorList>
            <person name="Zhang G."/>
            <person name="Cowled C."/>
            <person name="Shi Z."/>
            <person name="Huang Z."/>
            <person name="Bishop-Lilly K.A."/>
            <person name="Fang X."/>
            <person name="Wynne J.W."/>
            <person name="Xiong Z."/>
            <person name="Baker M.L."/>
            <person name="Zhao W."/>
            <person name="Tachedjian M."/>
            <person name="Zhu Y."/>
            <person name="Zhou P."/>
            <person name="Jiang X."/>
            <person name="Ng J."/>
            <person name="Yang L."/>
            <person name="Wu L."/>
            <person name="Xiao J."/>
            <person name="Feng Y."/>
            <person name="Chen Y."/>
            <person name="Sun X."/>
            <person name="Zhang Y."/>
            <person name="Marsh G.A."/>
            <person name="Crameri G."/>
            <person name="Broder C.C."/>
            <person name="Frey K.G."/>
            <person name="Wang L.F."/>
            <person name="Wang J."/>
        </authorList>
    </citation>
    <scope>NUCLEOTIDE SEQUENCE [LARGE SCALE GENOMIC DNA]</scope>
</reference>
<dbReference type="GO" id="GO:0030182">
    <property type="term" value="P:neuron differentiation"/>
    <property type="evidence" value="ECO:0007669"/>
    <property type="project" value="TreeGrafter"/>
</dbReference>
<comment type="subcellular location">
    <subcellularLocation>
        <location evidence="1 6">Endoplasmic reticulum membrane</location>
        <topology evidence="1 6">Multi-pass membrane protein</topology>
    </subcellularLocation>
</comment>
<feature type="compositionally biased region" description="Low complexity" evidence="7">
    <location>
        <begin position="53"/>
        <end position="64"/>
    </location>
</feature>
<dbReference type="Gene3D" id="1.20.5.2480">
    <property type="match status" value="1"/>
</dbReference>
<evidence type="ECO:0000313" key="9">
    <source>
        <dbReference type="EMBL" id="ELK33407.1"/>
    </source>
</evidence>
<evidence type="ECO:0000256" key="6">
    <source>
        <dbReference type="RuleBase" id="RU210713"/>
    </source>
</evidence>
<gene>
    <name evidence="9" type="ORF">MDA_GLEAN10005782</name>
</gene>
<keyword evidence="10" id="KW-1185">Reference proteome</keyword>
<dbReference type="InterPro" id="IPR046964">
    <property type="entry name" value="RTN1-4"/>
</dbReference>
<keyword evidence="5 6" id="KW-0472">Membrane</keyword>
<name>L5M508_MYODS</name>